<feature type="compositionally biased region" description="Low complexity" evidence="1">
    <location>
        <begin position="581"/>
        <end position="603"/>
    </location>
</feature>
<feature type="compositionally biased region" description="Low complexity" evidence="1">
    <location>
        <begin position="1379"/>
        <end position="1399"/>
    </location>
</feature>
<feature type="compositionally biased region" description="Polar residues" evidence="1">
    <location>
        <begin position="64"/>
        <end position="82"/>
    </location>
</feature>
<evidence type="ECO:0000256" key="1">
    <source>
        <dbReference type="SAM" id="MobiDB-lite"/>
    </source>
</evidence>
<feature type="compositionally biased region" description="Polar residues" evidence="1">
    <location>
        <begin position="945"/>
        <end position="954"/>
    </location>
</feature>
<feature type="region of interest" description="Disordered" evidence="1">
    <location>
        <begin position="1302"/>
        <end position="1324"/>
    </location>
</feature>
<accession>A0ABR5B696</accession>
<sequence length="1654" mass="177784">MGKERGPETTSSKMSANGHAPSPAPQQKKGFFRRLSLASGGTNSTAQVQPSNKLVNQNREKETQVQGQAYEQLDTRSAQSGYKATGDMKRTKSKDRGFWSRSTKSATPTPPPVNQSSKPPVQPPLASSYGRPTAFTQLDSSLGPYPSFPTANPPHQQQQQQSYRQQPPFGGFSQEGPYPQIRQFPQPQIHQPQAQYPQTQHPQQPQQMYKQQAQFKPFRTPSQIRAPVHPALASSPSPVSNTTTSPAQRVDPAGSGAVRSPYGSPQDGRAPGAFGGPVLGQEVGRPANGREEGVRKARLNGEEVRAPPQLQPINPAPRSSSRTYPDMRSPPPPQPLASPPPPVPNPPTGEPNVPNLANMASHNPNASSNGDGSWKTMMPNTGARAGAGAGVNGNAGVTHTRERSGSLRPQPPPLIIPSDPRQPQAQAQSYPAVQPPSRVESHSRPQSQNQPLPEAQNVQSSQSQSLSQPHAQIQGQMERSHRAEQKLQEVQRGRNQNRDSRFEDADHFEIPREAPPAYTPSPARERVVSPVASLSLPPGAAPAQVGGQSSHVQQPQQQPQQRHQQQQDLATAAARPREPESQPQPQPLVQSGPSTQSQISSQTPPRPAPRKASSSSPTVPTRATQPQSHPQNHTQPPTTPTRPRSETPRRRDGDGREPMSEASKYARAVAVAMRSDSMSSSETGARHVTVTNRGVGAGAGVWDFAVEKPSTPSKMERLHTPRASLSSPVGSEQGDGSPRKRPLPHVPGGGASMGSGVGMGHRGSMIVPMSKKALPQIENQVEKQGTPEKKLGQETRKEEPPMIREKKPPPVEKIEKEAPLPVEKDSLRPPKPIAKSPKIGRPVSQTLAFEFPRSPTLPPLVDPRNAPPSSTTSPLATPAHQGSEQEHDPISKWTAGTEKNDETTKTNGTPLPPLWGGDALPPRKSSIQGLGVQSGLSQPPPGKRTVSSPLSGRSSPMFMSPLGGMSSPLAPSQNSSHYPRQGARSVSQPLPTLPNSGSIPTLPPLLPSEPIPELAPRGPRPKATITFILAYSSIQAALLPYLSINSFLSLTGSSEQVRRRFTGEMVGRWVMREWGMGVAKTKGGAGGKGGWPNLTVWEGFLESLLHDPASFSTYPAQWYSLLQHLCLSHTLVTLHLRSLPNNLFPNPPPMAFEDDFALAAPHLPFSSSHNSLSNHGRPRSRISSFAGSDAGSVSGPMTPGGALKMPKAERLVEIVMPEPLAARSADEADSPSSRRFPPSAASNRRRRGSNGSLTSTVSMPFMRKRPSNSAMSISEMPLHLSAAPMPASGKANLPPVSYPSAKRYGFRRHGEPSRSRASLNDGASGRAGSIFSVASSPSIQNARMWSAASSRASFALNRNAPPASGFSGATDLPMPPPIGGSKRGSSSSLSEHGRSSQSGNNSPVDTMSKQDFYTPSPPATRRVEPAFDKPMPYSLEKAPLLRVFVPLTEIVQKWPSVEGAAAAVRELEKCGAMRKLKLGDLVINTAIRAPKATEHVLIYVPFTQHLLLPLSYTFSPTGHLPPLVNAFQLPPSYYYPFLPTPQIVYLDLAPFGEEALASLRLAYDRRDMIVASGARVSAKRYLHVAGFQVRSGDGAEPGWEGFVSLESEGTAEGKNDIEKRLIGARGGRPIVGPWEVIRDKCMVGNIWLKLVKEE</sequence>
<keyword evidence="3" id="KW-1185">Reference proteome</keyword>
<feature type="compositionally biased region" description="Low complexity" evidence="1">
    <location>
        <begin position="867"/>
        <end position="879"/>
    </location>
</feature>
<proteinExistence type="predicted"/>
<feature type="compositionally biased region" description="Basic and acidic residues" evidence="1">
    <location>
        <begin position="478"/>
        <end position="512"/>
    </location>
</feature>
<feature type="compositionally biased region" description="Low complexity" evidence="1">
    <location>
        <begin position="528"/>
        <end position="567"/>
    </location>
</feature>
<feature type="compositionally biased region" description="Basic and acidic residues" evidence="1">
    <location>
        <begin position="643"/>
        <end position="659"/>
    </location>
</feature>
<feature type="compositionally biased region" description="Low complexity" evidence="1">
    <location>
        <begin position="1230"/>
        <end position="1242"/>
    </location>
</feature>
<feature type="compositionally biased region" description="Polar residues" evidence="1">
    <location>
        <begin position="969"/>
        <end position="997"/>
    </location>
</feature>
<organism evidence="2 3">
    <name type="scientific">Cryptococcus bacillisporus CA1873</name>
    <dbReference type="NCBI Taxonomy" id="1296111"/>
    <lineage>
        <taxon>Eukaryota</taxon>
        <taxon>Fungi</taxon>
        <taxon>Dikarya</taxon>
        <taxon>Basidiomycota</taxon>
        <taxon>Agaricomycotina</taxon>
        <taxon>Tremellomycetes</taxon>
        <taxon>Tremellales</taxon>
        <taxon>Cryptococcaceae</taxon>
        <taxon>Cryptococcus</taxon>
        <taxon>Cryptococcus gattii species complex</taxon>
    </lineage>
</organism>
<gene>
    <name evidence="2" type="ORF">I314_05108</name>
</gene>
<feature type="compositionally biased region" description="Low complexity" evidence="1">
    <location>
        <begin position="234"/>
        <end position="246"/>
    </location>
</feature>
<evidence type="ECO:0000313" key="3">
    <source>
        <dbReference type="Proteomes" id="UP000053800"/>
    </source>
</evidence>
<feature type="compositionally biased region" description="Basic and acidic residues" evidence="1">
    <location>
        <begin position="785"/>
        <end position="828"/>
    </location>
</feature>
<feature type="compositionally biased region" description="Pro residues" evidence="1">
    <location>
        <begin position="1001"/>
        <end position="1010"/>
    </location>
</feature>
<feature type="compositionally biased region" description="Basic and acidic residues" evidence="1">
    <location>
        <begin position="86"/>
        <end position="98"/>
    </location>
</feature>
<dbReference type="Proteomes" id="UP000053800">
    <property type="component" value="Unassembled WGS sequence"/>
</dbReference>
<feature type="compositionally biased region" description="Low complexity" evidence="1">
    <location>
        <begin position="456"/>
        <end position="468"/>
    </location>
</feature>
<feature type="compositionally biased region" description="Polar residues" evidence="1">
    <location>
        <begin position="1400"/>
        <end position="1413"/>
    </location>
</feature>
<feature type="region of interest" description="Disordered" evidence="1">
    <location>
        <begin position="1168"/>
        <end position="1203"/>
    </location>
</feature>
<feature type="compositionally biased region" description="Low complexity" evidence="1">
    <location>
        <begin position="177"/>
        <end position="217"/>
    </location>
</feature>
<feature type="region of interest" description="Disordered" evidence="1">
    <location>
        <begin position="1365"/>
        <end position="1426"/>
    </location>
</feature>
<name>A0ABR5B696_CRYGA</name>
<feature type="compositionally biased region" description="Polar residues" evidence="1">
    <location>
        <begin position="39"/>
        <end position="57"/>
    </location>
</feature>
<feature type="compositionally biased region" description="Gly residues" evidence="1">
    <location>
        <begin position="747"/>
        <end position="761"/>
    </location>
</feature>
<feature type="region of interest" description="Disordered" evidence="1">
    <location>
        <begin position="708"/>
        <end position="1010"/>
    </location>
</feature>
<dbReference type="EMBL" id="KN848902">
    <property type="protein sequence ID" value="KIR59124.1"/>
    <property type="molecule type" value="Genomic_DNA"/>
</dbReference>
<feature type="compositionally biased region" description="Polar residues" evidence="1">
    <location>
        <begin position="358"/>
        <end position="371"/>
    </location>
</feature>
<feature type="compositionally biased region" description="Low complexity" evidence="1">
    <location>
        <begin position="153"/>
        <end position="168"/>
    </location>
</feature>
<reference evidence="2 3" key="1">
    <citation type="submission" date="2015-01" db="EMBL/GenBank/DDBJ databases">
        <title>The Genome Sequence of Cryptococcus gattii CA1873.</title>
        <authorList>
            <consortium name="The Broad Institute Genomics Platform"/>
            <person name="Cuomo C."/>
            <person name="Litvintseva A."/>
            <person name="Chen Y."/>
            <person name="Heitman J."/>
            <person name="Sun S."/>
            <person name="Springer D."/>
            <person name="Dromer F."/>
            <person name="Young S."/>
            <person name="Zeng Q."/>
            <person name="Gargeya S."/>
            <person name="Abouelleil A."/>
            <person name="Alvarado L."/>
            <person name="Chapman S.B."/>
            <person name="Gainer-Dewar J."/>
            <person name="Goldberg J."/>
            <person name="Griggs A."/>
            <person name="Gujja S."/>
            <person name="Hansen M."/>
            <person name="Howarth C."/>
            <person name="Imamovic A."/>
            <person name="Larimer J."/>
            <person name="Murphy C."/>
            <person name="Naylor J."/>
            <person name="Pearson M."/>
            <person name="Priest M."/>
            <person name="Roberts A."/>
            <person name="Saif S."/>
            <person name="Shea T."/>
            <person name="Sykes S."/>
            <person name="Wortman J."/>
            <person name="Nusbaum C."/>
            <person name="Birren B."/>
        </authorList>
    </citation>
    <scope>NUCLEOTIDE SEQUENCE [LARGE SCALE GENOMIC DNA]</scope>
    <source>
        <strain evidence="2 3">CA1873</strain>
    </source>
</reference>
<feature type="compositionally biased region" description="Basic and acidic residues" evidence="1">
    <location>
        <begin position="288"/>
        <end position="305"/>
    </location>
</feature>
<feature type="region of interest" description="Disordered" evidence="1">
    <location>
        <begin position="1222"/>
        <end position="1263"/>
    </location>
</feature>
<feature type="compositionally biased region" description="Low complexity" evidence="1">
    <location>
        <begin position="624"/>
        <end position="636"/>
    </location>
</feature>
<evidence type="ECO:0000313" key="2">
    <source>
        <dbReference type="EMBL" id="KIR59124.1"/>
    </source>
</evidence>
<feature type="region of interest" description="Disordered" evidence="1">
    <location>
        <begin position="1"/>
        <end position="692"/>
    </location>
</feature>
<feature type="compositionally biased region" description="Pro residues" evidence="1">
    <location>
        <begin position="328"/>
        <end position="349"/>
    </location>
</feature>
<protein>
    <submittedName>
        <fullName evidence="2">Uncharacterized protein</fullName>
    </submittedName>
</protein>